<keyword evidence="16" id="KW-0675">Receptor</keyword>
<dbReference type="InterPro" id="IPR001611">
    <property type="entry name" value="Leu-rich_rpt"/>
</dbReference>
<evidence type="ECO:0000256" key="17">
    <source>
        <dbReference type="ARBA" id="ARBA00023180"/>
    </source>
</evidence>
<keyword evidence="5" id="KW-0723">Serine/threonine-protein kinase</keyword>
<evidence type="ECO:0000256" key="8">
    <source>
        <dbReference type="ARBA" id="ARBA00022692"/>
    </source>
</evidence>
<evidence type="ECO:0000256" key="6">
    <source>
        <dbReference type="ARBA" id="ARBA00022614"/>
    </source>
</evidence>
<dbReference type="EMBL" id="KZ305023">
    <property type="protein sequence ID" value="PIA57182.1"/>
    <property type="molecule type" value="Genomic_DNA"/>
</dbReference>
<dbReference type="FunFam" id="1.10.510.10:FF:000569">
    <property type="entry name" value="Serine/threonine-protein kinase-like protein CCR4"/>
    <property type="match status" value="1"/>
</dbReference>
<dbReference type="SUPFAM" id="SSF52047">
    <property type="entry name" value="RNI-like"/>
    <property type="match status" value="2"/>
</dbReference>
<evidence type="ECO:0000256" key="13">
    <source>
        <dbReference type="ARBA" id="ARBA00022840"/>
    </source>
</evidence>
<keyword evidence="11 20" id="KW-0547">Nucleotide-binding</keyword>
<dbReference type="PANTHER" id="PTHR48005:SF65">
    <property type="entry name" value="LEUCINE-RICH REPEAT RECEPTOR-LIKE SERINE_THREONINE_TYROSINE-PROTEIN KINASE SOBIR1"/>
    <property type="match status" value="1"/>
</dbReference>
<dbReference type="PANTHER" id="PTHR48005">
    <property type="entry name" value="LEUCINE RICH REPEAT KINASE 2"/>
    <property type="match status" value="1"/>
</dbReference>
<comment type="similarity">
    <text evidence="2">Belongs to the protein kinase superfamily. Ser/Thr protein kinase family.</text>
</comment>
<dbReference type="Pfam" id="PF08263">
    <property type="entry name" value="LRRNT_2"/>
    <property type="match status" value="1"/>
</dbReference>
<dbReference type="SUPFAM" id="SSF56112">
    <property type="entry name" value="Protein kinase-like (PK-like)"/>
    <property type="match status" value="1"/>
</dbReference>
<feature type="domain" description="Protein kinase" evidence="22">
    <location>
        <begin position="701"/>
        <end position="978"/>
    </location>
</feature>
<keyword evidence="7" id="KW-0808">Transferase</keyword>
<dbReference type="Proteomes" id="UP000230069">
    <property type="component" value="Unassembled WGS sequence"/>
</dbReference>
<evidence type="ECO:0000256" key="7">
    <source>
        <dbReference type="ARBA" id="ARBA00022679"/>
    </source>
</evidence>
<dbReference type="SMART" id="SM00220">
    <property type="entry name" value="S_TKc"/>
    <property type="match status" value="1"/>
</dbReference>
<dbReference type="OrthoDB" id="676979at2759"/>
<dbReference type="Gene3D" id="1.10.510.10">
    <property type="entry name" value="Transferase(Phosphotransferase) domain 1"/>
    <property type="match status" value="1"/>
</dbReference>
<accession>A0A2G5EN26</accession>
<reference evidence="23 24" key="1">
    <citation type="submission" date="2017-09" db="EMBL/GenBank/DDBJ databases">
        <title>WGS assembly of Aquilegia coerulea Goldsmith.</title>
        <authorList>
            <person name="Hodges S."/>
            <person name="Kramer E."/>
            <person name="Nordborg M."/>
            <person name="Tomkins J."/>
            <person name="Borevitz J."/>
            <person name="Derieg N."/>
            <person name="Yan J."/>
            <person name="Mihaltcheva S."/>
            <person name="Hayes R.D."/>
            <person name="Rokhsar D."/>
        </authorList>
    </citation>
    <scope>NUCLEOTIDE SEQUENCE [LARGE SCALE GENOMIC DNA]</scope>
    <source>
        <strain evidence="24">cv. Goldsmith</strain>
    </source>
</reference>
<dbReference type="CDD" id="cd12087">
    <property type="entry name" value="TM_EGFR-like"/>
    <property type="match status" value="1"/>
</dbReference>
<name>A0A2G5EN26_AQUCA</name>
<dbReference type="InterPro" id="IPR003591">
    <property type="entry name" value="Leu-rich_rpt_typical-subtyp"/>
</dbReference>
<comment type="catalytic activity">
    <reaction evidence="18">
        <text>L-threonyl-[protein] + ATP = O-phospho-L-threonyl-[protein] + ADP + H(+)</text>
        <dbReference type="Rhea" id="RHEA:46608"/>
        <dbReference type="Rhea" id="RHEA-COMP:11060"/>
        <dbReference type="Rhea" id="RHEA-COMP:11605"/>
        <dbReference type="ChEBI" id="CHEBI:15378"/>
        <dbReference type="ChEBI" id="CHEBI:30013"/>
        <dbReference type="ChEBI" id="CHEBI:30616"/>
        <dbReference type="ChEBI" id="CHEBI:61977"/>
        <dbReference type="ChEBI" id="CHEBI:456216"/>
        <dbReference type="EC" id="2.7.11.1"/>
    </reaction>
</comment>
<keyword evidence="14 21" id="KW-1133">Transmembrane helix</keyword>
<dbReference type="GO" id="GO:0005886">
    <property type="term" value="C:plasma membrane"/>
    <property type="evidence" value="ECO:0007669"/>
    <property type="project" value="UniProtKB-SubCell"/>
</dbReference>
<dbReference type="InterPro" id="IPR013210">
    <property type="entry name" value="LRR_N_plant-typ"/>
</dbReference>
<evidence type="ECO:0000256" key="3">
    <source>
        <dbReference type="ARBA" id="ARBA00012513"/>
    </source>
</evidence>
<dbReference type="GO" id="GO:0005524">
    <property type="term" value="F:ATP binding"/>
    <property type="evidence" value="ECO:0007669"/>
    <property type="project" value="UniProtKB-UniRule"/>
</dbReference>
<gene>
    <name evidence="23" type="ORF">AQUCO_00600131v1</name>
</gene>
<keyword evidence="17" id="KW-0325">Glycoprotein</keyword>
<evidence type="ECO:0000256" key="20">
    <source>
        <dbReference type="PROSITE-ProRule" id="PRU10141"/>
    </source>
</evidence>
<evidence type="ECO:0000256" key="21">
    <source>
        <dbReference type="SAM" id="Phobius"/>
    </source>
</evidence>
<feature type="binding site" evidence="20">
    <location>
        <position position="729"/>
    </location>
    <ligand>
        <name>ATP</name>
        <dbReference type="ChEBI" id="CHEBI:30616"/>
    </ligand>
</feature>
<keyword evidence="24" id="KW-1185">Reference proteome</keyword>
<evidence type="ECO:0000256" key="1">
    <source>
        <dbReference type="ARBA" id="ARBA00004251"/>
    </source>
</evidence>
<feature type="transmembrane region" description="Helical" evidence="21">
    <location>
        <begin position="644"/>
        <end position="669"/>
    </location>
</feature>
<protein>
    <recommendedName>
        <fullName evidence="3">non-specific serine/threonine protein kinase</fullName>
        <ecNumber evidence="3">2.7.11.1</ecNumber>
    </recommendedName>
</protein>
<evidence type="ECO:0000256" key="4">
    <source>
        <dbReference type="ARBA" id="ARBA00022475"/>
    </source>
</evidence>
<dbReference type="FunFam" id="3.80.10.10:FF:000299">
    <property type="entry name" value="Piriformospora indica-insensitive protein 2"/>
    <property type="match status" value="1"/>
</dbReference>
<dbReference type="STRING" id="218851.A0A2G5EN26"/>
<evidence type="ECO:0000256" key="14">
    <source>
        <dbReference type="ARBA" id="ARBA00022989"/>
    </source>
</evidence>
<dbReference type="InterPro" id="IPR000719">
    <property type="entry name" value="Prot_kinase_dom"/>
</dbReference>
<comment type="catalytic activity">
    <reaction evidence="19">
        <text>L-seryl-[protein] + ATP = O-phospho-L-seryl-[protein] + ADP + H(+)</text>
        <dbReference type="Rhea" id="RHEA:17989"/>
        <dbReference type="Rhea" id="RHEA-COMP:9863"/>
        <dbReference type="Rhea" id="RHEA-COMP:11604"/>
        <dbReference type="ChEBI" id="CHEBI:15378"/>
        <dbReference type="ChEBI" id="CHEBI:29999"/>
        <dbReference type="ChEBI" id="CHEBI:30616"/>
        <dbReference type="ChEBI" id="CHEBI:83421"/>
        <dbReference type="ChEBI" id="CHEBI:456216"/>
        <dbReference type="EC" id="2.7.11.1"/>
    </reaction>
</comment>
<evidence type="ECO:0000256" key="18">
    <source>
        <dbReference type="ARBA" id="ARBA00047899"/>
    </source>
</evidence>
<evidence type="ECO:0000256" key="9">
    <source>
        <dbReference type="ARBA" id="ARBA00022729"/>
    </source>
</evidence>
<keyword evidence="12" id="KW-0418">Kinase</keyword>
<dbReference type="GO" id="GO:0006950">
    <property type="term" value="P:response to stress"/>
    <property type="evidence" value="ECO:0007669"/>
    <property type="project" value="UniProtKB-ARBA"/>
</dbReference>
<dbReference type="FunCoup" id="A0A2G5EN26">
    <property type="interactions" value="1561"/>
</dbReference>
<dbReference type="FunFam" id="3.30.200.20:FF:000260">
    <property type="entry name" value="LRR receptor-like serine/threonine-protein kinase RPK2"/>
    <property type="match status" value="1"/>
</dbReference>
<evidence type="ECO:0000256" key="5">
    <source>
        <dbReference type="ARBA" id="ARBA00022527"/>
    </source>
</evidence>
<keyword evidence="8 21" id="KW-0812">Transmembrane</keyword>
<evidence type="ECO:0000259" key="22">
    <source>
        <dbReference type="PROSITE" id="PS50011"/>
    </source>
</evidence>
<dbReference type="FunFam" id="3.80.10.10:FF:000619">
    <property type="entry name" value="Putative leucine-rich repeat receptor-like protein kinase family protein"/>
    <property type="match status" value="1"/>
</dbReference>
<dbReference type="AlphaFoldDB" id="A0A2G5EN26"/>
<keyword evidence="13 20" id="KW-0067">ATP-binding</keyword>
<dbReference type="SMART" id="SM00369">
    <property type="entry name" value="LRR_TYP"/>
    <property type="match status" value="8"/>
</dbReference>
<dbReference type="InterPro" id="IPR011009">
    <property type="entry name" value="Kinase-like_dom_sf"/>
</dbReference>
<dbReference type="Gene3D" id="3.30.200.20">
    <property type="entry name" value="Phosphorylase Kinase, domain 1"/>
    <property type="match status" value="1"/>
</dbReference>
<evidence type="ECO:0000256" key="16">
    <source>
        <dbReference type="ARBA" id="ARBA00023170"/>
    </source>
</evidence>
<evidence type="ECO:0000256" key="19">
    <source>
        <dbReference type="ARBA" id="ARBA00048679"/>
    </source>
</evidence>
<evidence type="ECO:0000256" key="10">
    <source>
        <dbReference type="ARBA" id="ARBA00022737"/>
    </source>
</evidence>
<dbReference type="Pfam" id="PF00560">
    <property type="entry name" value="LRR_1"/>
    <property type="match status" value="9"/>
</dbReference>
<evidence type="ECO:0000256" key="15">
    <source>
        <dbReference type="ARBA" id="ARBA00023136"/>
    </source>
</evidence>
<dbReference type="InterPro" id="IPR051420">
    <property type="entry name" value="Ser_Thr_Kinases_DiverseReg"/>
</dbReference>
<dbReference type="GO" id="GO:0004674">
    <property type="term" value="F:protein serine/threonine kinase activity"/>
    <property type="evidence" value="ECO:0007669"/>
    <property type="project" value="UniProtKB-KW"/>
</dbReference>
<dbReference type="InterPro" id="IPR017441">
    <property type="entry name" value="Protein_kinase_ATP_BS"/>
</dbReference>
<dbReference type="InterPro" id="IPR008271">
    <property type="entry name" value="Ser/Thr_kinase_AS"/>
</dbReference>
<feature type="non-terminal residue" evidence="23">
    <location>
        <position position="1"/>
    </location>
</feature>
<evidence type="ECO:0000313" key="23">
    <source>
        <dbReference type="EMBL" id="PIA57182.1"/>
    </source>
</evidence>
<evidence type="ECO:0000256" key="12">
    <source>
        <dbReference type="ARBA" id="ARBA00022777"/>
    </source>
</evidence>
<organism evidence="23 24">
    <name type="scientific">Aquilegia coerulea</name>
    <name type="common">Rocky mountain columbine</name>
    <dbReference type="NCBI Taxonomy" id="218851"/>
    <lineage>
        <taxon>Eukaryota</taxon>
        <taxon>Viridiplantae</taxon>
        <taxon>Streptophyta</taxon>
        <taxon>Embryophyta</taxon>
        <taxon>Tracheophyta</taxon>
        <taxon>Spermatophyta</taxon>
        <taxon>Magnoliopsida</taxon>
        <taxon>Ranunculales</taxon>
        <taxon>Ranunculaceae</taxon>
        <taxon>Thalictroideae</taxon>
        <taxon>Aquilegia</taxon>
    </lineage>
</organism>
<dbReference type="PROSITE" id="PS00108">
    <property type="entry name" value="PROTEIN_KINASE_ST"/>
    <property type="match status" value="1"/>
</dbReference>
<evidence type="ECO:0000313" key="24">
    <source>
        <dbReference type="Proteomes" id="UP000230069"/>
    </source>
</evidence>
<comment type="subcellular location">
    <subcellularLocation>
        <location evidence="1">Cell membrane</location>
        <topology evidence="1">Single-pass type I membrane protein</topology>
    </subcellularLocation>
</comment>
<dbReference type="PROSITE" id="PS00107">
    <property type="entry name" value="PROTEIN_KINASE_ATP"/>
    <property type="match status" value="1"/>
</dbReference>
<proteinExistence type="inferred from homology"/>
<keyword evidence="15 21" id="KW-0472">Membrane</keyword>
<keyword evidence="9" id="KW-0732">Signal</keyword>
<dbReference type="FunFam" id="3.80.10.10:FF:000275">
    <property type="entry name" value="Leucine-rich repeat receptor-like protein kinase"/>
    <property type="match status" value="1"/>
</dbReference>
<dbReference type="Pfam" id="PF00069">
    <property type="entry name" value="Pkinase"/>
    <property type="match status" value="1"/>
</dbReference>
<keyword evidence="10" id="KW-0677">Repeat</keyword>
<keyword evidence="4" id="KW-1003">Cell membrane</keyword>
<dbReference type="InterPro" id="IPR032675">
    <property type="entry name" value="LRR_dom_sf"/>
</dbReference>
<dbReference type="EC" id="2.7.11.1" evidence="3"/>
<sequence>LSTDGITLLSLVKGLTVPSSILSSWNSSDSNPCQWQGIECDSNHNVITLNMSSNNILGRLGKEIGQLEYLETIDLNNNNISGVIPSELANWNCTKLEELYVNDNQLIGNLPVALNKLQSLVALDVSTNRLDGRILFGSHSCKNLTSLVLSFNRFRGEIPDLGNCTSLTQFTAVNNSLTGTIPSSIGLLSELLLLYLSGNSLSGNIPPEIGNCSSLVDLQLYENQLEGVIPSELGMLGNLQILFLYSNKLSGEFPPVLWTIPPLQSVIVYRNNLSGVLPPEITELHELQTVLLYENQFSGDIPQGLGINSSLDNLDFTNNMFTGEIPQHLCFGKQLRFLNLGSNQLQGHIPSDIGNCTTLQRLRLRNNSLTGPLPEFAENSSLSLMDIHQNRINGAIPSSLMNCANLSSLYLSKNELTGPIPGNLGNLVILRVLNLSSNSLQGPLPPRISKCVDLFSLDVSFNSLNGSIPVNLRSLTRLNLLILGQNNFTGEIPDIFSELTSLLELQLGGNMFGGEIPSSLGQLQNLAYALNLSNNNLTGQIPPDIERLIMLQRLDISQNNLIGSLAPLDKLTSLVEVNVSYNRFEGPIPTTLLKFLNSSSSSFWGNQGLCFPCQSRGGLSCSDDDGLSPCEQLSSQPKRGISTAIIVIIAVGSLVLFVIVLSLFGCYFLRFRRSEHQEVNIDALVGSSIDLRDLMIATEDLNESFIIGRGAHGVVYKVALGSDKLYALKKLDFGSSRGASTSMVKEIQTVGQIRHRNLVKVKDFWFKKDYGLILYKYMPNGSLHDVLYEISPALIIEWDVRYKIALGIAQGLEYLHHDCDPIIVHRDIKPKNILLDSEMEPHISDFGIAKLLDQSSSSMDTVSVVGTTGYLAPETAYTTIWRKESDVYSYGVVLLELIIRKQALDSSFEEGINIVNWAGLTWNIKKSMDMIVDPSLMEIMNPTDMEEVIEIFFLALRCTAKQPNERPTMRDVVKHITDIRTRTRSIRSVV</sequence>
<evidence type="ECO:0000256" key="2">
    <source>
        <dbReference type="ARBA" id="ARBA00008684"/>
    </source>
</evidence>
<dbReference type="PROSITE" id="PS50011">
    <property type="entry name" value="PROTEIN_KINASE_DOM"/>
    <property type="match status" value="1"/>
</dbReference>
<dbReference type="Gene3D" id="3.80.10.10">
    <property type="entry name" value="Ribonuclease Inhibitor"/>
    <property type="match status" value="4"/>
</dbReference>
<keyword evidence="6" id="KW-0433">Leucine-rich repeat</keyword>
<dbReference type="InParanoid" id="A0A2G5EN26"/>
<evidence type="ECO:0000256" key="11">
    <source>
        <dbReference type="ARBA" id="ARBA00022741"/>
    </source>
</evidence>